<dbReference type="Proteomes" id="UP000194127">
    <property type="component" value="Unassembled WGS sequence"/>
</dbReference>
<evidence type="ECO:0000313" key="2">
    <source>
        <dbReference type="Proteomes" id="UP000194127"/>
    </source>
</evidence>
<protein>
    <recommendedName>
        <fullName evidence="3">F-box domain-containing protein</fullName>
    </recommendedName>
</protein>
<reference evidence="1 2" key="1">
    <citation type="submission" date="2017-04" db="EMBL/GenBank/DDBJ databases">
        <title>Genome Sequence of the Model Brown-Rot Fungus Postia placenta SB12.</title>
        <authorList>
            <consortium name="DOE Joint Genome Institute"/>
            <person name="Gaskell J."/>
            <person name="Kersten P."/>
            <person name="Larrondo L.F."/>
            <person name="Canessa P."/>
            <person name="Martinez D."/>
            <person name="Hibbett D."/>
            <person name="Schmoll M."/>
            <person name="Kubicek C.P."/>
            <person name="Martinez A.T."/>
            <person name="Yadav J."/>
            <person name="Master E."/>
            <person name="Magnuson J.K."/>
            <person name="James T."/>
            <person name="Yaver D."/>
            <person name="Berka R."/>
            <person name="Labutti K."/>
            <person name="Lipzen A."/>
            <person name="Aerts A."/>
            <person name="Barry K."/>
            <person name="Henrissat B."/>
            <person name="Blanchette R."/>
            <person name="Grigoriev I."/>
            <person name="Cullen D."/>
        </authorList>
    </citation>
    <scope>NUCLEOTIDE SEQUENCE [LARGE SCALE GENOMIC DNA]</scope>
    <source>
        <strain evidence="1 2">MAD-698-R-SB12</strain>
    </source>
</reference>
<dbReference type="EMBL" id="KZ110594">
    <property type="protein sequence ID" value="OSX64089.1"/>
    <property type="molecule type" value="Genomic_DNA"/>
</dbReference>
<dbReference type="OrthoDB" id="5595695at2759"/>
<dbReference type="RefSeq" id="XP_024340883.1">
    <property type="nucleotide sequence ID" value="XM_024478703.1"/>
</dbReference>
<gene>
    <name evidence="1" type="ORF">POSPLADRAFT_1045210</name>
</gene>
<dbReference type="AlphaFoldDB" id="A0A1X6N616"/>
<name>A0A1X6N616_9APHY</name>
<proteinExistence type="predicted"/>
<organism evidence="1 2">
    <name type="scientific">Postia placenta MAD-698-R-SB12</name>
    <dbReference type="NCBI Taxonomy" id="670580"/>
    <lineage>
        <taxon>Eukaryota</taxon>
        <taxon>Fungi</taxon>
        <taxon>Dikarya</taxon>
        <taxon>Basidiomycota</taxon>
        <taxon>Agaricomycotina</taxon>
        <taxon>Agaricomycetes</taxon>
        <taxon>Polyporales</taxon>
        <taxon>Adustoporiaceae</taxon>
        <taxon>Rhodonia</taxon>
    </lineage>
</organism>
<sequence length="667" mass="75879">MLLQSSILCRFPAEVLVDIAVDIVLLDDPLGPPSNLLSLLLTCKHINYILRFDNCRYLYGRIFRGKFDSRAVARRRGVDAALTSHQAAQLKAYCVALKRIRSGDLDSEYLEDDLWTAFVMCLENDGRNEAQLSWARLDSLLEEHLRTRLWVDTHHYRGWPPEHTKHSLAIWLFWLRLDDVKLDALSPDVRKQLLDAIRCYAHTALRYPSFFAPDNHFKFPLSADVLTATLKTRMTPHGHWPQYRDPSQVIEKVTHYSRRLELCAPILGHGAKLLYMTLDELPYQIPPSLARDREHALALGWSDVRATQADFLEANAHRSVKLLAQSDWDWHSKLTPEQARLEDDAAWRKGLHAKSALLDELWNRLAFCGDPWADQVLKGVVYMPGSLSGLWQGRMHSFRPGEYSALARSTDYPGDIPDEHVQKWPVYFNLREHHCIMPKTPMPAGGDAAENDEGIYTAWFPSNVSWTEREERAGRFIELRENTNELRKWEYETYAEGRPNSHDEKEEEATQERAHQIVAGAVDQPPSDNDEIDQVRSTLNAALGPDENVDQVISDALSDANRSPPASDDGAESDYESEYVENSCSGICDVIVTGESLPRHGQAWNHFHFYGRVRPWDGLIAIVRVPVEGPHLGSFVGSWRLRANNRNAVPLEGPFAMSKVVGPRSES</sequence>
<evidence type="ECO:0000313" key="1">
    <source>
        <dbReference type="EMBL" id="OSX64089.1"/>
    </source>
</evidence>
<evidence type="ECO:0008006" key="3">
    <source>
        <dbReference type="Google" id="ProtNLM"/>
    </source>
</evidence>
<dbReference type="GeneID" id="36323653"/>
<dbReference type="STRING" id="670580.A0A1X6N616"/>
<keyword evidence="2" id="KW-1185">Reference proteome</keyword>
<accession>A0A1X6N616</accession>